<keyword evidence="3" id="KW-1185">Reference proteome</keyword>
<reference evidence="2" key="1">
    <citation type="submission" date="2022-04" db="EMBL/GenBank/DDBJ databases">
        <title>Mucilaginibacter sp. RS28 isolated from freshwater.</title>
        <authorList>
            <person name="Ko S.-R."/>
        </authorList>
    </citation>
    <scope>NUCLEOTIDE SEQUENCE</scope>
    <source>
        <strain evidence="2">RS28</strain>
    </source>
</reference>
<feature type="region of interest" description="Disordered" evidence="1">
    <location>
        <begin position="21"/>
        <end position="44"/>
    </location>
</feature>
<proteinExistence type="predicted"/>
<sequence>MLDFLPDYSIFTLLKPPQLQSRIPKTNTPSHIKGDEKTSKSGIGLPAVPVFQHQAVIGMREAVTQKKSLSRPIDSYPGGQHPIQLKLKRWKPESLPTVSDHLPTSDIVPEQDPEAIDIAKKQTAADEGAQLVSEAVDIAHEQLENNDLSGAGKPYQDLYLLRLKEYKDGKKTMHPSTAAGYVIESKVTNRLAGQKGFNFQDTGLLTGTRPDIVIDLGNTPDGTRQTALVDITAQNSLSHIYLKKGNWTNHKHILYVAEAWYPTPSFSGAAAKLTPQQELEASLLANQKAKLAELQKKELLEYKTQVFLDTQQEICEMLIMANDKARKRILSNERSLAALFPVGLSLDDNGKPRTLTMEDRNELLDIPITSDKNPFPKFTQTAIDNAKWVIHRAKIAVGQQASKDDDSDDDEKGKKRTRRK</sequence>
<comment type="caution">
    <text evidence="2">The sequence shown here is derived from an EMBL/GenBank/DDBJ whole genome shotgun (WGS) entry which is preliminary data.</text>
</comment>
<evidence type="ECO:0000313" key="2">
    <source>
        <dbReference type="EMBL" id="MCJ8210549.1"/>
    </source>
</evidence>
<feature type="compositionally biased region" description="Polar residues" evidence="1">
    <location>
        <begin position="21"/>
        <end position="30"/>
    </location>
</feature>
<dbReference type="EMBL" id="JALJEJ010000005">
    <property type="protein sequence ID" value="MCJ8210549.1"/>
    <property type="molecule type" value="Genomic_DNA"/>
</dbReference>
<gene>
    <name evidence="2" type="ORF">MUY27_12595</name>
</gene>
<organism evidence="2 3">
    <name type="scientific">Mucilaginibacter straminoryzae</name>
    <dbReference type="NCBI Taxonomy" id="2932774"/>
    <lineage>
        <taxon>Bacteria</taxon>
        <taxon>Pseudomonadati</taxon>
        <taxon>Bacteroidota</taxon>
        <taxon>Sphingobacteriia</taxon>
        <taxon>Sphingobacteriales</taxon>
        <taxon>Sphingobacteriaceae</taxon>
        <taxon>Mucilaginibacter</taxon>
    </lineage>
</organism>
<feature type="region of interest" description="Disordered" evidence="1">
    <location>
        <begin position="398"/>
        <end position="420"/>
    </location>
</feature>
<accession>A0A9X1X3M3</accession>
<name>A0A9X1X3M3_9SPHI</name>
<evidence type="ECO:0000256" key="1">
    <source>
        <dbReference type="SAM" id="MobiDB-lite"/>
    </source>
</evidence>
<evidence type="ECO:0000313" key="3">
    <source>
        <dbReference type="Proteomes" id="UP001139450"/>
    </source>
</evidence>
<dbReference type="Proteomes" id="UP001139450">
    <property type="component" value="Unassembled WGS sequence"/>
</dbReference>
<dbReference type="RefSeq" id="WP_245130388.1">
    <property type="nucleotide sequence ID" value="NZ_JALJEJ010000005.1"/>
</dbReference>
<protein>
    <submittedName>
        <fullName evidence="2">Uncharacterized protein</fullName>
    </submittedName>
</protein>
<dbReference type="AlphaFoldDB" id="A0A9X1X3M3"/>